<dbReference type="Gene3D" id="3.80.10.10">
    <property type="entry name" value="Ribonuclease Inhibitor"/>
    <property type="match status" value="1"/>
</dbReference>
<dbReference type="Proteomes" id="UP000736335">
    <property type="component" value="Unassembled WGS sequence"/>
</dbReference>
<evidence type="ECO:0000313" key="1">
    <source>
        <dbReference type="EMBL" id="KAF9787067.1"/>
    </source>
</evidence>
<gene>
    <name evidence="1" type="ORF">BJ322DRAFT_698638</name>
</gene>
<protein>
    <recommendedName>
        <fullName evidence="3">F-box domain-containing protein</fullName>
    </recommendedName>
</protein>
<dbReference type="EMBL" id="WIUZ02000005">
    <property type="protein sequence ID" value="KAF9787067.1"/>
    <property type="molecule type" value="Genomic_DNA"/>
</dbReference>
<keyword evidence="2" id="KW-1185">Reference proteome</keyword>
<evidence type="ECO:0008006" key="3">
    <source>
        <dbReference type="Google" id="ProtNLM"/>
    </source>
</evidence>
<reference evidence="1" key="2">
    <citation type="submission" date="2020-11" db="EMBL/GenBank/DDBJ databases">
        <authorList>
            <consortium name="DOE Joint Genome Institute"/>
            <person name="Kuo A."/>
            <person name="Miyauchi S."/>
            <person name="Kiss E."/>
            <person name="Drula E."/>
            <person name="Kohler A."/>
            <person name="Sanchez-Garcia M."/>
            <person name="Andreopoulos B."/>
            <person name="Barry K.W."/>
            <person name="Bonito G."/>
            <person name="Buee M."/>
            <person name="Carver A."/>
            <person name="Chen C."/>
            <person name="Cichocki N."/>
            <person name="Clum A."/>
            <person name="Culley D."/>
            <person name="Crous P.W."/>
            <person name="Fauchery L."/>
            <person name="Girlanda M."/>
            <person name="Hayes R."/>
            <person name="Keri Z."/>
            <person name="Labutti K."/>
            <person name="Lipzen A."/>
            <person name="Lombard V."/>
            <person name="Magnuson J."/>
            <person name="Maillard F."/>
            <person name="Morin E."/>
            <person name="Murat C."/>
            <person name="Nolan M."/>
            <person name="Ohm R."/>
            <person name="Pangilinan J."/>
            <person name="Pereira M."/>
            <person name="Perotto S."/>
            <person name="Peter M."/>
            <person name="Riley R."/>
            <person name="Sitrit Y."/>
            <person name="Stielow B."/>
            <person name="Szollosi G."/>
            <person name="Zifcakova L."/>
            <person name="Stursova M."/>
            <person name="Spatafora J.W."/>
            <person name="Tedersoo L."/>
            <person name="Vaario L.-M."/>
            <person name="Yamada A."/>
            <person name="Yan M."/>
            <person name="Wang P."/>
            <person name="Xu J."/>
            <person name="Bruns T."/>
            <person name="Baldrian P."/>
            <person name="Vilgalys R."/>
            <person name="Henrissat B."/>
            <person name="Grigoriev I.V."/>
            <person name="Hibbett D."/>
            <person name="Nagy L.G."/>
            <person name="Martin F.M."/>
        </authorList>
    </citation>
    <scope>NUCLEOTIDE SEQUENCE</scope>
    <source>
        <strain evidence="1">UH-Tt-Lm1</strain>
    </source>
</reference>
<dbReference type="CDD" id="cd09917">
    <property type="entry name" value="F-box_SF"/>
    <property type="match status" value="1"/>
</dbReference>
<dbReference type="InterPro" id="IPR032675">
    <property type="entry name" value="LRR_dom_sf"/>
</dbReference>
<comment type="caution">
    <text evidence="1">The sequence shown here is derived from an EMBL/GenBank/DDBJ whole genome shotgun (WGS) entry which is preliminary data.</text>
</comment>
<accession>A0A9P6HHB3</accession>
<dbReference type="AlphaFoldDB" id="A0A9P6HHB3"/>
<name>A0A9P6HHB3_9AGAM</name>
<evidence type="ECO:0000313" key="2">
    <source>
        <dbReference type="Proteomes" id="UP000736335"/>
    </source>
</evidence>
<sequence>MSSWTDLPLELLIHILRFALPPRISFHEEHAPFEDSHGSLRTNNGRLSFSLVSRYWNSIVKSIWIEGISLTDDTDAEALLGYLLDDGKGVYVRRVVLPFGRTVRSTIKETIEILAACPRIETLIRPERQDDGFRWNFRAACPRFDSLTRLEWWHYSDAHRSGGINLIYDVFDNAPNLEYLAIGGQWNPDTVTSRRIRNVHLPRLETLRLRRLSTSFAREIEKWSLPSLFHVISEFGLGETGERFRSQIRTLEFVADMRFYNEDRIGGTLKLYPNLEELHYYVLYTCIPRVAVLSSGTVKTIGLHARKNPMWTPPNHLKGHLRFVTGPKFPALHTLALYGDWDGPAEIPLLEALSRSGRITIQRMP</sequence>
<reference evidence="1" key="1">
    <citation type="journal article" date="2020" name="Nat. Commun.">
        <title>Large-scale genome sequencing of mycorrhizal fungi provides insights into the early evolution of symbiotic traits.</title>
        <authorList>
            <person name="Miyauchi S."/>
            <person name="Kiss E."/>
            <person name="Kuo A."/>
            <person name="Drula E."/>
            <person name="Kohler A."/>
            <person name="Sanchez-Garcia M."/>
            <person name="Morin E."/>
            <person name="Andreopoulos B."/>
            <person name="Barry K.W."/>
            <person name="Bonito G."/>
            <person name="Buee M."/>
            <person name="Carver A."/>
            <person name="Chen C."/>
            <person name="Cichocki N."/>
            <person name="Clum A."/>
            <person name="Culley D."/>
            <person name="Crous P.W."/>
            <person name="Fauchery L."/>
            <person name="Girlanda M."/>
            <person name="Hayes R.D."/>
            <person name="Keri Z."/>
            <person name="LaButti K."/>
            <person name="Lipzen A."/>
            <person name="Lombard V."/>
            <person name="Magnuson J."/>
            <person name="Maillard F."/>
            <person name="Murat C."/>
            <person name="Nolan M."/>
            <person name="Ohm R.A."/>
            <person name="Pangilinan J."/>
            <person name="Pereira M.F."/>
            <person name="Perotto S."/>
            <person name="Peter M."/>
            <person name="Pfister S."/>
            <person name="Riley R."/>
            <person name="Sitrit Y."/>
            <person name="Stielow J.B."/>
            <person name="Szollosi G."/>
            <person name="Zifcakova L."/>
            <person name="Stursova M."/>
            <person name="Spatafora J.W."/>
            <person name="Tedersoo L."/>
            <person name="Vaario L.M."/>
            <person name="Yamada A."/>
            <person name="Yan M."/>
            <person name="Wang P."/>
            <person name="Xu J."/>
            <person name="Bruns T."/>
            <person name="Baldrian P."/>
            <person name="Vilgalys R."/>
            <person name="Dunand C."/>
            <person name="Henrissat B."/>
            <person name="Grigoriev I.V."/>
            <person name="Hibbett D."/>
            <person name="Nagy L.G."/>
            <person name="Martin F.M."/>
        </authorList>
    </citation>
    <scope>NUCLEOTIDE SEQUENCE</scope>
    <source>
        <strain evidence="1">UH-Tt-Lm1</strain>
    </source>
</reference>
<organism evidence="1 2">
    <name type="scientific">Thelephora terrestris</name>
    <dbReference type="NCBI Taxonomy" id="56493"/>
    <lineage>
        <taxon>Eukaryota</taxon>
        <taxon>Fungi</taxon>
        <taxon>Dikarya</taxon>
        <taxon>Basidiomycota</taxon>
        <taxon>Agaricomycotina</taxon>
        <taxon>Agaricomycetes</taxon>
        <taxon>Thelephorales</taxon>
        <taxon>Thelephoraceae</taxon>
        <taxon>Thelephora</taxon>
    </lineage>
</organism>
<dbReference type="OrthoDB" id="3256525at2759"/>
<proteinExistence type="predicted"/>